<evidence type="ECO:0000256" key="4">
    <source>
        <dbReference type="RuleBase" id="RU003465"/>
    </source>
</evidence>
<name>A0A4S4L9M4_9AGAM</name>
<keyword evidence="2 4" id="KW-0378">Hydrolase</keyword>
<dbReference type="Proteomes" id="UP000308199">
    <property type="component" value="Unassembled WGS sequence"/>
</dbReference>
<comment type="caution">
    <text evidence="6">The sequence shown here is derived from an EMBL/GenBank/DDBJ whole genome shotgun (WGS) entry which is preliminary data.</text>
</comment>
<dbReference type="GO" id="GO:0046872">
    <property type="term" value="F:metal ion binding"/>
    <property type="evidence" value="ECO:0007669"/>
    <property type="project" value="UniProtKB-KW"/>
</dbReference>
<dbReference type="InterPro" id="IPR036457">
    <property type="entry name" value="PPM-type-like_dom_sf"/>
</dbReference>
<dbReference type="EMBL" id="SGPK01000102">
    <property type="protein sequence ID" value="THH08376.1"/>
    <property type="molecule type" value="Genomic_DNA"/>
</dbReference>
<dbReference type="OrthoDB" id="420076at2759"/>
<comment type="similarity">
    <text evidence="4">Belongs to the PP2C family.</text>
</comment>
<dbReference type="PROSITE" id="PS01032">
    <property type="entry name" value="PPM_1"/>
    <property type="match status" value="1"/>
</dbReference>
<evidence type="ECO:0000256" key="1">
    <source>
        <dbReference type="ARBA" id="ARBA00022723"/>
    </source>
</evidence>
<keyword evidence="1" id="KW-0479">Metal-binding</keyword>
<feature type="domain" description="PPM-type phosphatase" evidence="5">
    <location>
        <begin position="67"/>
        <end position="433"/>
    </location>
</feature>
<evidence type="ECO:0000313" key="7">
    <source>
        <dbReference type="Proteomes" id="UP000308199"/>
    </source>
</evidence>
<reference evidence="6 7" key="1">
    <citation type="submission" date="2019-02" db="EMBL/GenBank/DDBJ databases">
        <title>Genome sequencing of the rare red list fungi Phellinidium pouzarii.</title>
        <authorList>
            <person name="Buettner E."/>
            <person name="Kellner H."/>
        </authorList>
    </citation>
    <scope>NUCLEOTIDE SEQUENCE [LARGE SCALE GENOMIC DNA]</scope>
    <source>
        <strain evidence="6 7">DSM 108285</strain>
    </source>
</reference>
<keyword evidence="3 4" id="KW-0904">Protein phosphatase</keyword>
<proteinExistence type="inferred from homology"/>
<dbReference type="PANTHER" id="PTHR13832:SF792">
    <property type="entry name" value="GM14286P"/>
    <property type="match status" value="1"/>
</dbReference>
<evidence type="ECO:0000256" key="2">
    <source>
        <dbReference type="ARBA" id="ARBA00022801"/>
    </source>
</evidence>
<dbReference type="AlphaFoldDB" id="A0A4S4L9M4"/>
<keyword evidence="7" id="KW-1185">Reference proteome</keyword>
<dbReference type="CDD" id="cd00143">
    <property type="entry name" value="PP2Cc"/>
    <property type="match status" value="1"/>
</dbReference>
<dbReference type="InterPro" id="IPR015655">
    <property type="entry name" value="PP2C"/>
</dbReference>
<sequence length="433" mass="47261">MEDTTADPAKGIVSQTDMGWIGEGPWTYRLLHEPYLSKEFDRQSSAQSYTIGGDGERATSSKAYSVTIQPCPDPEQRSQDRHVVDSWEMSGGNWTFVGVFDGHAGHDTVDYTLEKLPSSIRSSLASVLSATPSPTADAISSVLSESISRFDQSLNESLLSIFAGDEESFKTMSDNEIKNLINDQERGGRNASIVARCMRGTTALVALVDPRRENLWVASLGDCIAVLGATNKAHVRTQGRVISSTHNGRISSEAQRVRREHPGEEEAVLRNRVLGAIAVTRALGDHLFKLPVIYTGRVFMNASAGFKISTPLEEILPRIKTPPYVSATPDVNHIVLKDAFSASQADSTTPNDQRRFLIMCSDGLVDLLNNEPEPERWARVVGKALSSSDGSNAASALLRHAFGGENAVEVSRLLTVEMCERWMDDTTIVVLPL</sequence>
<evidence type="ECO:0000313" key="6">
    <source>
        <dbReference type="EMBL" id="THH08376.1"/>
    </source>
</evidence>
<dbReference type="PANTHER" id="PTHR13832">
    <property type="entry name" value="PROTEIN PHOSPHATASE 2C"/>
    <property type="match status" value="1"/>
</dbReference>
<dbReference type="GO" id="GO:0004722">
    <property type="term" value="F:protein serine/threonine phosphatase activity"/>
    <property type="evidence" value="ECO:0007669"/>
    <property type="project" value="InterPro"/>
</dbReference>
<evidence type="ECO:0000259" key="5">
    <source>
        <dbReference type="PROSITE" id="PS51746"/>
    </source>
</evidence>
<dbReference type="SUPFAM" id="SSF81606">
    <property type="entry name" value="PP2C-like"/>
    <property type="match status" value="1"/>
</dbReference>
<dbReference type="Pfam" id="PF00481">
    <property type="entry name" value="PP2C"/>
    <property type="match status" value="1"/>
</dbReference>
<gene>
    <name evidence="6" type="ORF">EW145_g2739</name>
</gene>
<organism evidence="6 7">
    <name type="scientific">Phellinidium pouzarii</name>
    <dbReference type="NCBI Taxonomy" id="167371"/>
    <lineage>
        <taxon>Eukaryota</taxon>
        <taxon>Fungi</taxon>
        <taxon>Dikarya</taxon>
        <taxon>Basidiomycota</taxon>
        <taxon>Agaricomycotina</taxon>
        <taxon>Agaricomycetes</taxon>
        <taxon>Hymenochaetales</taxon>
        <taxon>Hymenochaetaceae</taxon>
        <taxon>Phellinidium</taxon>
    </lineage>
</organism>
<protein>
    <recommendedName>
        <fullName evidence="5">PPM-type phosphatase domain-containing protein</fullName>
    </recommendedName>
</protein>
<dbReference type="InterPro" id="IPR001932">
    <property type="entry name" value="PPM-type_phosphatase-like_dom"/>
</dbReference>
<accession>A0A4S4L9M4</accession>
<dbReference type="InterPro" id="IPR000222">
    <property type="entry name" value="PP2C_BS"/>
</dbReference>
<evidence type="ECO:0000256" key="3">
    <source>
        <dbReference type="ARBA" id="ARBA00022912"/>
    </source>
</evidence>
<dbReference type="PROSITE" id="PS51746">
    <property type="entry name" value="PPM_2"/>
    <property type="match status" value="1"/>
</dbReference>
<dbReference type="SMART" id="SM00332">
    <property type="entry name" value="PP2Cc"/>
    <property type="match status" value="1"/>
</dbReference>
<dbReference type="Gene3D" id="3.60.40.10">
    <property type="entry name" value="PPM-type phosphatase domain"/>
    <property type="match status" value="1"/>
</dbReference>